<gene>
    <name evidence="1" type="ORF">TNCT_710211</name>
</gene>
<dbReference type="Proteomes" id="UP000887116">
    <property type="component" value="Unassembled WGS sequence"/>
</dbReference>
<reference evidence="1" key="1">
    <citation type="submission" date="2020-07" db="EMBL/GenBank/DDBJ databases">
        <title>Multicomponent nature underlies the extraordinary mechanical properties of spider dragline silk.</title>
        <authorList>
            <person name="Kono N."/>
            <person name="Nakamura H."/>
            <person name="Mori M."/>
            <person name="Yoshida Y."/>
            <person name="Ohtoshi R."/>
            <person name="Malay A.D."/>
            <person name="Moran D.A.P."/>
            <person name="Tomita M."/>
            <person name="Numata K."/>
            <person name="Arakawa K."/>
        </authorList>
    </citation>
    <scope>NUCLEOTIDE SEQUENCE</scope>
</reference>
<dbReference type="EMBL" id="BMAO01008782">
    <property type="protein sequence ID" value="GFR26184.1"/>
    <property type="molecule type" value="Genomic_DNA"/>
</dbReference>
<proteinExistence type="predicted"/>
<sequence length="55" mass="6650">VWKFTEDCMYQMEYFQLEMMFCLASTYYDLRISTHKAFQEVAKPTTQPEGIKIRT</sequence>
<protein>
    <submittedName>
        <fullName evidence="1">Uncharacterized protein</fullName>
    </submittedName>
</protein>
<keyword evidence="2" id="KW-1185">Reference proteome</keyword>
<name>A0A8X6LZW8_TRICU</name>
<evidence type="ECO:0000313" key="1">
    <source>
        <dbReference type="EMBL" id="GFR26184.1"/>
    </source>
</evidence>
<comment type="caution">
    <text evidence="1">The sequence shown here is derived from an EMBL/GenBank/DDBJ whole genome shotgun (WGS) entry which is preliminary data.</text>
</comment>
<organism evidence="1 2">
    <name type="scientific">Trichonephila clavata</name>
    <name type="common">Joro spider</name>
    <name type="synonym">Nephila clavata</name>
    <dbReference type="NCBI Taxonomy" id="2740835"/>
    <lineage>
        <taxon>Eukaryota</taxon>
        <taxon>Metazoa</taxon>
        <taxon>Ecdysozoa</taxon>
        <taxon>Arthropoda</taxon>
        <taxon>Chelicerata</taxon>
        <taxon>Arachnida</taxon>
        <taxon>Araneae</taxon>
        <taxon>Araneomorphae</taxon>
        <taxon>Entelegynae</taxon>
        <taxon>Araneoidea</taxon>
        <taxon>Nephilidae</taxon>
        <taxon>Trichonephila</taxon>
    </lineage>
</organism>
<feature type="non-terminal residue" evidence="1">
    <location>
        <position position="1"/>
    </location>
</feature>
<accession>A0A8X6LZW8</accession>
<dbReference type="AlphaFoldDB" id="A0A8X6LZW8"/>
<evidence type="ECO:0000313" key="2">
    <source>
        <dbReference type="Proteomes" id="UP000887116"/>
    </source>
</evidence>